<dbReference type="Pfam" id="PF00646">
    <property type="entry name" value="F-box"/>
    <property type="match status" value="1"/>
</dbReference>
<feature type="domain" description="F-box" evidence="2">
    <location>
        <begin position="44"/>
        <end position="94"/>
    </location>
</feature>
<dbReference type="InterPro" id="IPR001810">
    <property type="entry name" value="F-box_dom"/>
</dbReference>
<dbReference type="PROSITE" id="PS50181">
    <property type="entry name" value="FBOX"/>
    <property type="match status" value="1"/>
</dbReference>
<dbReference type="SUPFAM" id="SSF81383">
    <property type="entry name" value="F-box domain"/>
    <property type="match status" value="1"/>
</dbReference>
<evidence type="ECO:0000313" key="3">
    <source>
        <dbReference type="EMBL" id="KAK6348687.1"/>
    </source>
</evidence>
<protein>
    <recommendedName>
        <fullName evidence="2">F-box domain-containing protein</fullName>
    </recommendedName>
</protein>
<feature type="compositionally biased region" description="Pro residues" evidence="1">
    <location>
        <begin position="236"/>
        <end position="245"/>
    </location>
</feature>
<comment type="caution">
    <text evidence="3">The sequence shown here is derived from an EMBL/GenBank/DDBJ whole genome shotgun (WGS) entry which is preliminary data.</text>
</comment>
<keyword evidence="4" id="KW-1185">Reference proteome</keyword>
<reference evidence="3 4" key="1">
    <citation type="submission" date="2019-10" db="EMBL/GenBank/DDBJ databases">
        <authorList>
            <person name="Palmer J.M."/>
        </authorList>
    </citation>
    <scope>NUCLEOTIDE SEQUENCE [LARGE SCALE GENOMIC DNA]</scope>
    <source>
        <strain evidence="3 4">TWF718</strain>
    </source>
</reference>
<gene>
    <name evidence="3" type="ORF">TWF718_006474</name>
</gene>
<feature type="region of interest" description="Disordered" evidence="1">
    <location>
        <begin position="232"/>
        <end position="255"/>
    </location>
</feature>
<proteinExistence type="predicted"/>
<organism evidence="3 4">
    <name type="scientific">Orbilia javanica</name>
    <dbReference type="NCBI Taxonomy" id="47235"/>
    <lineage>
        <taxon>Eukaryota</taxon>
        <taxon>Fungi</taxon>
        <taxon>Dikarya</taxon>
        <taxon>Ascomycota</taxon>
        <taxon>Pezizomycotina</taxon>
        <taxon>Orbiliomycetes</taxon>
        <taxon>Orbiliales</taxon>
        <taxon>Orbiliaceae</taxon>
        <taxon>Orbilia</taxon>
    </lineage>
</organism>
<evidence type="ECO:0000256" key="1">
    <source>
        <dbReference type="SAM" id="MobiDB-lite"/>
    </source>
</evidence>
<dbReference type="EMBL" id="JAVHNR010000003">
    <property type="protein sequence ID" value="KAK6348687.1"/>
    <property type="molecule type" value="Genomic_DNA"/>
</dbReference>
<evidence type="ECO:0000259" key="2">
    <source>
        <dbReference type="PROSITE" id="PS50181"/>
    </source>
</evidence>
<sequence length="323" mass="36784">MQHIQRILTQLLRFLKSPFTITYRLLRHRPFTTRASIMPQLQPATSIFSLPAELHFQILSYLPFSSHVALASTHPFFNSLLQDSILRSKRYYSATYPGIHILFKDYTLRVIIRNNDVNGAKVEVLQLQPETGRRGGGGLKSVVVANLNLSAKRSLHHHHHYETGGKGKERTGGILDDYWLWVPLKRDVEIPENMDLKKLVILLQVITPVTAAKKEEDKRTYWSTEYPFRIARPSDPTLPQPPSPPLSSLSSTKPPVEPATLKQMVTFIAKRVIRETGLKNEKEVRVTLRVCKLGGKEGYVGFTGEVEVEGPIRGSRWGRWFGR</sequence>
<dbReference type="Proteomes" id="UP001313282">
    <property type="component" value="Unassembled WGS sequence"/>
</dbReference>
<name>A0AAN8RPR7_9PEZI</name>
<accession>A0AAN8RPR7</accession>
<dbReference type="InterPro" id="IPR036047">
    <property type="entry name" value="F-box-like_dom_sf"/>
</dbReference>
<dbReference type="AlphaFoldDB" id="A0AAN8RPR7"/>
<evidence type="ECO:0000313" key="4">
    <source>
        <dbReference type="Proteomes" id="UP001313282"/>
    </source>
</evidence>